<dbReference type="HOGENOM" id="CLU_000288_63_44_0"/>
<dbReference type="CDD" id="cd14014">
    <property type="entry name" value="STKc_PknB_like"/>
    <property type="match status" value="1"/>
</dbReference>
<dbReference type="PANTHER" id="PTHR43289:SF6">
    <property type="entry name" value="SERINE_THREONINE-PROTEIN KINASE NEKL-3"/>
    <property type="match status" value="1"/>
</dbReference>
<name>E8R3E2_ISOPI</name>
<dbReference type="GO" id="GO:0005524">
    <property type="term" value="F:ATP binding"/>
    <property type="evidence" value="ECO:0007669"/>
    <property type="project" value="UniProtKB-UniRule"/>
</dbReference>
<protein>
    <submittedName>
        <fullName evidence="9">Serine/threonine protein kinase</fullName>
    </submittedName>
</protein>
<evidence type="ECO:0000256" key="2">
    <source>
        <dbReference type="ARBA" id="ARBA00022741"/>
    </source>
</evidence>
<evidence type="ECO:0000256" key="4">
    <source>
        <dbReference type="ARBA" id="ARBA00022840"/>
    </source>
</evidence>
<dbReference type="InterPro" id="IPR011009">
    <property type="entry name" value="Kinase-like_dom_sf"/>
</dbReference>
<dbReference type="Gene3D" id="3.30.200.20">
    <property type="entry name" value="Phosphorylase Kinase, domain 1"/>
    <property type="match status" value="1"/>
</dbReference>
<evidence type="ECO:0000256" key="6">
    <source>
        <dbReference type="SAM" id="MobiDB-lite"/>
    </source>
</evidence>
<keyword evidence="1" id="KW-0808">Transferase</keyword>
<evidence type="ECO:0000256" key="3">
    <source>
        <dbReference type="ARBA" id="ARBA00022777"/>
    </source>
</evidence>
<dbReference type="InterPro" id="IPR017441">
    <property type="entry name" value="Protein_kinase_ATP_BS"/>
</dbReference>
<dbReference type="STRING" id="575540.Isop_3087"/>
<dbReference type="GO" id="GO:0004674">
    <property type="term" value="F:protein serine/threonine kinase activity"/>
    <property type="evidence" value="ECO:0007669"/>
    <property type="project" value="UniProtKB-KW"/>
</dbReference>
<dbReference type="SUPFAM" id="SSF56112">
    <property type="entry name" value="Protein kinase-like (PK-like)"/>
    <property type="match status" value="1"/>
</dbReference>
<accession>E8R3E2</accession>
<evidence type="ECO:0000259" key="8">
    <source>
        <dbReference type="PROSITE" id="PS50011"/>
    </source>
</evidence>
<dbReference type="PANTHER" id="PTHR43289">
    <property type="entry name" value="MITOGEN-ACTIVATED PROTEIN KINASE KINASE KINASE 20-RELATED"/>
    <property type="match status" value="1"/>
</dbReference>
<keyword evidence="7" id="KW-0812">Transmembrane</keyword>
<dbReference type="PROSITE" id="PS00108">
    <property type="entry name" value="PROTEIN_KINASE_ST"/>
    <property type="match status" value="1"/>
</dbReference>
<keyword evidence="2 5" id="KW-0547">Nucleotide-binding</keyword>
<keyword evidence="10" id="KW-1185">Reference proteome</keyword>
<evidence type="ECO:0000256" key="5">
    <source>
        <dbReference type="PROSITE-ProRule" id="PRU10141"/>
    </source>
</evidence>
<feature type="transmembrane region" description="Helical" evidence="7">
    <location>
        <begin position="397"/>
        <end position="418"/>
    </location>
</feature>
<dbReference type="EMBL" id="CP002353">
    <property type="protein sequence ID" value="ADV63652.1"/>
    <property type="molecule type" value="Genomic_DNA"/>
</dbReference>
<dbReference type="PROSITE" id="PS50011">
    <property type="entry name" value="PROTEIN_KINASE_DOM"/>
    <property type="match status" value="1"/>
</dbReference>
<reference evidence="9 10" key="2">
    <citation type="journal article" date="2011" name="Stand. Genomic Sci.">
        <title>Complete genome sequence of Isosphaera pallida type strain (IS1B).</title>
        <authorList>
            <consortium name="US DOE Joint Genome Institute (JGI-PGF)"/>
            <person name="Goker M."/>
            <person name="Cleland D."/>
            <person name="Saunders E."/>
            <person name="Lapidus A."/>
            <person name="Nolan M."/>
            <person name="Lucas S."/>
            <person name="Hammon N."/>
            <person name="Deshpande S."/>
            <person name="Cheng J.F."/>
            <person name="Tapia R."/>
            <person name="Han C."/>
            <person name="Goodwin L."/>
            <person name="Pitluck S."/>
            <person name="Liolios K."/>
            <person name="Pagani I."/>
            <person name="Ivanova N."/>
            <person name="Mavromatis K."/>
            <person name="Pati A."/>
            <person name="Chen A."/>
            <person name="Palaniappan K."/>
            <person name="Land M."/>
            <person name="Hauser L."/>
            <person name="Chang Y.J."/>
            <person name="Jeffries C.D."/>
            <person name="Detter J.C."/>
            <person name="Beck B."/>
            <person name="Woyke T."/>
            <person name="Bristow J."/>
            <person name="Eisen J.A."/>
            <person name="Markowitz V."/>
            <person name="Hugenholtz P."/>
            <person name="Kyrpides N.C."/>
            <person name="Klenk H.P."/>
        </authorList>
    </citation>
    <scope>NUCLEOTIDE SEQUENCE [LARGE SCALE GENOMIC DNA]</scope>
    <source>
        <strain evidence="10">ATCC 43644 / DSM 9630 / IS1B</strain>
    </source>
</reference>
<dbReference type="InterPro" id="IPR000719">
    <property type="entry name" value="Prot_kinase_dom"/>
</dbReference>
<feature type="domain" description="Protein kinase" evidence="8">
    <location>
        <begin position="72"/>
        <end position="337"/>
    </location>
</feature>
<keyword evidence="9" id="KW-0723">Serine/threonine-protein kinase</keyword>
<dbReference type="PROSITE" id="PS00107">
    <property type="entry name" value="PROTEIN_KINASE_ATP"/>
    <property type="match status" value="1"/>
</dbReference>
<keyword evidence="3 9" id="KW-0418">Kinase</keyword>
<dbReference type="InterPro" id="IPR008271">
    <property type="entry name" value="Ser/Thr_kinase_AS"/>
</dbReference>
<dbReference type="SMART" id="SM00220">
    <property type="entry name" value="S_TKc"/>
    <property type="match status" value="1"/>
</dbReference>
<proteinExistence type="predicted"/>
<dbReference type="Pfam" id="PF00069">
    <property type="entry name" value="Pkinase"/>
    <property type="match status" value="1"/>
</dbReference>
<dbReference type="RefSeq" id="WP_013565940.1">
    <property type="nucleotide sequence ID" value="NC_014962.1"/>
</dbReference>
<evidence type="ECO:0000256" key="1">
    <source>
        <dbReference type="ARBA" id="ARBA00022679"/>
    </source>
</evidence>
<sequence length="423" mass="46293">MAETIDLLTEIQKAGILTDRALAELREQAAKNDFPTDLQGLAQRLISEKILTPFMAKRLIAGRGRELVVSRYVILDRLGKGSMGEVFKAQHILMGRLVALKRIASDITSKDKAVARFQREMRLVGRLDHPNVVRAYDADARGQLLYLVMEYVKGKSLQDILKTDGPLPIELAIRYAIQAARGLHHAHEQGVVHRDVKPSNLFVTEDGETIKILDLGLGALMEDDPNSTFQTADNIAVGTIDYMSPEQAMGKDVDGRSDQFNLGVTMYYLLTAKFPFPGNNPMERLSRRITGRPAPILEHRPEIPTELVAILDKMMATKAHDRFPSCGAVADALERLLTKDKATGAASSNHQTKPPTGSNADPGSAPGQAKVRTVRPNYPGWFDWLAALVEKSPAGGFVVVLFILALVAALGAISVLAFHQFSG</sequence>
<dbReference type="Proteomes" id="UP000008631">
    <property type="component" value="Chromosome"/>
</dbReference>
<dbReference type="AlphaFoldDB" id="E8R3E2"/>
<keyword evidence="7" id="KW-0472">Membrane</keyword>
<reference key="1">
    <citation type="submission" date="2010-11" db="EMBL/GenBank/DDBJ databases">
        <title>The complete sequence of chromosome of Isophaera pallida ATCC 43644.</title>
        <authorList>
            <consortium name="US DOE Joint Genome Institute (JGI-PGF)"/>
            <person name="Lucas S."/>
            <person name="Copeland A."/>
            <person name="Lapidus A."/>
            <person name="Bruce D."/>
            <person name="Goodwin L."/>
            <person name="Pitluck S."/>
            <person name="Kyrpides N."/>
            <person name="Mavromatis K."/>
            <person name="Pagani I."/>
            <person name="Ivanova N."/>
            <person name="Saunders E."/>
            <person name="Brettin T."/>
            <person name="Detter J.C."/>
            <person name="Han C."/>
            <person name="Tapia R."/>
            <person name="Land M."/>
            <person name="Hauser L."/>
            <person name="Markowitz V."/>
            <person name="Cheng J.-F."/>
            <person name="Hugenholtz P."/>
            <person name="Woyke T."/>
            <person name="Wu D."/>
            <person name="Eisen J.A."/>
        </authorList>
    </citation>
    <scope>NUCLEOTIDE SEQUENCE</scope>
    <source>
        <strain>ATCC 43644</strain>
    </source>
</reference>
<dbReference type="OrthoDB" id="6111975at2"/>
<evidence type="ECO:0000313" key="9">
    <source>
        <dbReference type="EMBL" id="ADV63652.1"/>
    </source>
</evidence>
<dbReference type="Gene3D" id="1.10.510.10">
    <property type="entry name" value="Transferase(Phosphotransferase) domain 1"/>
    <property type="match status" value="1"/>
</dbReference>
<gene>
    <name evidence="9" type="ordered locus">Isop_3087</name>
</gene>
<dbReference type="KEGG" id="ipa:Isop_3087"/>
<dbReference type="eggNOG" id="COG0515">
    <property type="taxonomic scope" value="Bacteria"/>
</dbReference>
<feature type="binding site" evidence="5">
    <location>
        <position position="101"/>
    </location>
    <ligand>
        <name>ATP</name>
        <dbReference type="ChEBI" id="CHEBI:30616"/>
    </ligand>
</feature>
<evidence type="ECO:0000313" key="10">
    <source>
        <dbReference type="Proteomes" id="UP000008631"/>
    </source>
</evidence>
<dbReference type="InParanoid" id="E8R3E2"/>
<keyword evidence="7" id="KW-1133">Transmembrane helix</keyword>
<evidence type="ECO:0000256" key="7">
    <source>
        <dbReference type="SAM" id="Phobius"/>
    </source>
</evidence>
<organism evidence="9 10">
    <name type="scientific">Isosphaera pallida (strain ATCC 43644 / DSM 9630 / IS1B)</name>
    <dbReference type="NCBI Taxonomy" id="575540"/>
    <lineage>
        <taxon>Bacteria</taxon>
        <taxon>Pseudomonadati</taxon>
        <taxon>Planctomycetota</taxon>
        <taxon>Planctomycetia</taxon>
        <taxon>Isosphaerales</taxon>
        <taxon>Isosphaeraceae</taxon>
        <taxon>Isosphaera</taxon>
    </lineage>
</organism>
<feature type="region of interest" description="Disordered" evidence="6">
    <location>
        <begin position="343"/>
        <end position="370"/>
    </location>
</feature>
<feature type="compositionally biased region" description="Polar residues" evidence="6">
    <location>
        <begin position="345"/>
        <end position="361"/>
    </location>
</feature>
<keyword evidence="4 5" id="KW-0067">ATP-binding</keyword>